<keyword evidence="3" id="KW-1185">Reference proteome</keyword>
<dbReference type="AlphaFoldDB" id="A0ABD3J321"/>
<feature type="region of interest" description="Disordered" evidence="1">
    <location>
        <begin position="95"/>
        <end position="114"/>
    </location>
</feature>
<proteinExistence type="predicted"/>
<evidence type="ECO:0000256" key="1">
    <source>
        <dbReference type="SAM" id="MobiDB-lite"/>
    </source>
</evidence>
<dbReference type="EMBL" id="JBJKBG010000009">
    <property type="protein sequence ID" value="KAL3722165.1"/>
    <property type="molecule type" value="Genomic_DNA"/>
</dbReference>
<organism evidence="2 3">
    <name type="scientific">Eucalyptus globulus</name>
    <name type="common">Tasmanian blue gum</name>
    <dbReference type="NCBI Taxonomy" id="34317"/>
    <lineage>
        <taxon>Eukaryota</taxon>
        <taxon>Viridiplantae</taxon>
        <taxon>Streptophyta</taxon>
        <taxon>Embryophyta</taxon>
        <taxon>Tracheophyta</taxon>
        <taxon>Spermatophyta</taxon>
        <taxon>Magnoliopsida</taxon>
        <taxon>eudicotyledons</taxon>
        <taxon>Gunneridae</taxon>
        <taxon>Pentapetalae</taxon>
        <taxon>rosids</taxon>
        <taxon>malvids</taxon>
        <taxon>Myrtales</taxon>
        <taxon>Myrtaceae</taxon>
        <taxon>Myrtoideae</taxon>
        <taxon>Eucalypteae</taxon>
        <taxon>Eucalyptus</taxon>
    </lineage>
</organism>
<gene>
    <name evidence="2" type="ORF">ACJRO7_034518</name>
</gene>
<evidence type="ECO:0000313" key="3">
    <source>
        <dbReference type="Proteomes" id="UP001634007"/>
    </source>
</evidence>
<dbReference type="Proteomes" id="UP001634007">
    <property type="component" value="Unassembled WGS sequence"/>
</dbReference>
<accession>A0ABD3J321</accession>
<evidence type="ECO:0000313" key="2">
    <source>
        <dbReference type="EMBL" id="KAL3722165.1"/>
    </source>
</evidence>
<reference evidence="2 3" key="1">
    <citation type="submission" date="2024-11" db="EMBL/GenBank/DDBJ databases">
        <title>Chromosome-level genome assembly of Eucalyptus globulus Labill. provides insights into its genome evolution.</title>
        <authorList>
            <person name="Li X."/>
        </authorList>
    </citation>
    <scope>NUCLEOTIDE SEQUENCE [LARGE SCALE GENOMIC DNA]</scope>
    <source>
        <strain evidence="2">CL2024</strain>
        <tissue evidence="2">Fresh tender leaves</tissue>
    </source>
</reference>
<sequence length="114" mass="12497">MKIIHEIVFIYGRPMKPTIADNANSLKENYPITSVKLVSGKIDAGQKIAEKEEVLLRNALAQGLGLDNLGAVYVDDFRPAIPVNSDRHVVTVSRNDFQPAEPGHSPGVGHSFQY</sequence>
<protein>
    <submittedName>
        <fullName evidence="2">Uncharacterized protein</fullName>
    </submittedName>
</protein>
<comment type="caution">
    <text evidence="2">The sequence shown here is derived from an EMBL/GenBank/DDBJ whole genome shotgun (WGS) entry which is preliminary data.</text>
</comment>
<name>A0ABD3J321_EUCGL</name>